<accession>A0A9P9CZM4</accession>
<dbReference type="OrthoDB" id="5152658at2759"/>
<feature type="compositionally biased region" description="Polar residues" evidence="1">
    <location>
        <begin position="1"/>
        <end position="29"/>
    </location>
</feature>
<evidence type="ECO:0000259" key="2">
    <source>
        <dbReference type="Pfam" id="PF14510"/>
    </source>
</evidence>
<feature type="domain" description="Pleiotropic ABC efflux transporter N-terminal" evidence="2">
    <location>
        <begin position="10"/>
        <end position="95"/>
    </location>
</feature>
<organism evidence="3 4">
    <name type="scientific">Dactylonectria estremocensis</name>
    <dbReference type="NCBI Taxonomy" id="1079267"/>
    <lineage>
        <taxon>Eukaryota</taxon>
        <taxon>Fungi</taxon>
        <taxon>Dikarya</taxon>
        <taxon>Ascomycota</taxon>
        <taxon>Pezizomycotina</taxon>
        <taxon>Sordariomycetes</taxon>
        <taxon>Hypocreomycetidae</taxon>
        <taxon>Hypocreales</taxon>
        <taxon>Nectriaceae</taxon>
        <taxon>Dactylonectria</taxon>
    </lineage>
</organism>
<gene>
    <name evidence="3" type="ORF">B0J13DRAFT_662372</name>
</gene>
<dbReference type="Proteomes" id="UP000717696">
    <property type="component" value="Unassembled WGS sequence"/>
</dbReference>
<reference evidence="3" key="1">
    <citation type="journal article" date="2021" name="Nat. Commun.">
        <title>Genetic determinants of endophytism in the Arabidopsis root mycobiome.</title>
        <authorList>
            <person name="Mesny F."/>
            <person name="Miyauchi S."/>
            <person name="Thiergart T."/>
            <person name="Pickel B."/>
            <person name="Atanasova L."/>
            <person name="Karlsson M."/>
            <person name="Huettel B."/>
            <person name="Barry K.W."/>
            <person name="Haridas S."/>
            <person name="Chen C."/>
            <person name="Bauer D."/>
            <person name="Andreopoulos W."/>
            <person name="Pangilinan J."/>
            <person name="LaButti K."/>
            <person name="Riley R."/>
            <person name="Lipzen A."/>
            <person name="Clum A."/>
            <person name="Drula E."/>
            <person name="Henrissat B."/>
            <person name="Kohler A."/>
            <person name="Grigoriev I.V."/>
            <person name="Martin F.M."/>
            <person name="Hacquard S."/>
        </authorList>
    </citation>
    <scope>NUCLEOTIDE SEQUENCE</scope>
    <source>
        <strain evidence="3">MPI-CAGE-AT-0021</strain>
    </source>
</reference>
<evidence type="ECO:0000256" key="1">
    <source>
        <dbReference type="SAM" id="MobiDB-lite"/>
    </source>
</evidence>
<feature type="region of interest" description="Disordered" evidence="1">
    <location>
        <begin position="1"/>
        <end position="45"/>
    </location>
</feature>
<sequence>MERRSSLVQTLARQYTNHSLGRAPTNVQSPLERDDPNSPLNPRGEKFNARAWAKSLSHMVNEQGAGFRRTGLCFQNMNIFGYGAETDYQKDVGNVWLEVPSLARKAMLPPSHIDFCSEGDEKQVL</sequence>
<dbReference type="EMBL" id="JAGMUU010000066">
    <property type="protein sequence ID" value="KAH7110035.1"/>
    <property type="molecule type" value="Genomic_DNA"/>
</dbReference>
<evidence type="ECO:0000313" key="4">
    <source>
        <dbReference type="Proteomes" id="UP000717696"/>
    </source>
</evidence>
<dbReference type="InterPro" id="IPR029481">
    <property type="entry name" value="ABC_trans_N"/>
</dbReference>
<dbReference type="Pfam" id="PF14510">
    <property type="entry name" value="ABC_trans_N"/>
    <property type="match status" value="1"/>
</dbReference>
<comment type="caution">
    <text evidence="3">The sequence shown here is derived from an EMBL/GenBank/DDBJ whole genome shotgun (WGS) entry which is preliminary data.</text>
</comment>
<evidence type="ECO:0000313" key="3">
    <source>
        <dbReference type="EMBL" id="KAH7110035.1"/>
    </source>
</evidence>
<dbReference type="AlphaFoldDB" id="A0A9P9CZM4"/>
<proteinExistence type="predicted"/>
<protein>
    <submittedName>
        <fullName evidence="3">ABC-transporter extracellular N-terminal-domain-containing protein</fullName>
    </submittedName>
</protein>
<keyword evidence="4" id="KW-1185">Reference proteome</keyword>
<name>A0A9P9CZM4_9HYPO</name>